<dbReference type="InterPro" id="IPR013915">
    <property type="entry name" value="Prp19_cc"/>
</dbReference>
<keyword evidence="12 15" id="KW-0234">DNA repair</keyword>
<dbReference type="UniPathway" id="UPA00143"/>
<keyword evidence="7 15" id="KW-0747">Spliceosome</keyword>
<evidence type="ECO:0000256" key="16">
    <source>
        <dbReference type="SAM" id="MobiDB-lite"/>
    </source>
</evidence>
<evidence type="ECO:0000256" key="3">
    <source>
        <dbReference type="ARBA" id="ARBA00006388"/>
    </source>
</evidence>
<comment type="subcellular location">
    <subcellularLocation>
        <location evidence="1 15">Nucleus</location>
    </subcellularLocation>
</comment>
<comment type="similarity">
    <text evidence="3 15">Belongs to the WD repeat PRP19 family.</text>
</comment>
<dbReference type="EMBL" id="CABVLU010000001">
    <property type="protein sequence ID" value="VVT46794.1"/>
    <property type="molecule type" value="Genomic_DNA"/>
</dbReference>
<evidence type="ECO:0000256" key="6">
    <source>
        <dbReference type="ARBA" id="ARBA00022679"/>
    </source>
</evidence>
<dbReference type="AlphaFoldDB" id="A0A5E8B5H6"/>
<dbReference type="InterPro" id="IPR015943">
    <property type="entry name" value="WD40/YVTN_repeat-like_dom_sf"/>
</dbReference>
<dbReference type="Pfam" id="PF08606">
    <property type="entry name" value="Prp19"/>
    <property type="match status" value="1"/>
</dbReference>
<dbReference type="GeneID" id="43580213"/>
<comment type="subunit">
    <text evidence="15">Homotetramer.</text>
</comment>
<dbReference type="InterPro" id="IPR013083">
    <property type="entry name" value="Znf_RING/FYVE/PHD"/>
</dbReference>
<dbReference type="InterPro" id="IPR038959">
    <property type="entry name" value="Prp19"/>
</dbReference>
<dbReference type="Proteomes" id="UP000398389">
    <property type="component" value="Unassembled WGS sequence"/>
</dbReference>
<sequence length="582" mass="62814">MICSISGEPVKDPVLSPKSGRIFERALIESYIAQNGVDPIAVPETPLSADELISIKTDEPVVPPRAPALTSVPSLLSALQNEWDALALETFSLRQQLKQTRQELSTALYYHDASVRVVARLIKERDEARESLAQLSASIGSSVPDASRNGSASTSASGSGSQAPAKTLKDLENELTSSAEEKIVLPDTVFEAIAHKRQELVATRRQRKIGLDWTSLNDVSKFGLVKKATKQFFPNAHQLVIDPTSKFLLSGGGASKAGVFSTQNPSTDNALFTGNIGIITASGWISDSVFALGSKTNLIELFRVSRLSNSNNLSVVPLSTINLTDIDSSKQYAVTAIKSHPVSSLFVTISSFIHAFNGCSFWAVHDVSDPENPKTISHGTTTKQHEAYYTSMDIHPDGNLLALGTSTGSIKIFSLESGEKVASLELPNPYVSFGADVLALAFAENGYWLGASYRKVGVHPDETKMQQEGSDIENKIFIWDLRKLKVTHMLNVSVGLIHSLKFDLSSQFIAAVGSNSVVVAGYVKPKKAWTTDPSVVSDFPNLTDGALFRYNDNYAGVAWGEKASSLYTINPKGSISTFAPQN</sequence>
<proteinExistence type="inferred from homology"/>
<dbReference type="SMART" id="SM00504">
    <property type="entry name" value="Ubox"/>
    <property type="match status" value="1"/>
</dbReference>
<dbReference type="PANTHER" id="PTHR43995">
    <property type="entry name" value="PRE-MRNA-PROCESSING FACTOR 19"/>
    <property type="match status" value="1"/>
</dbReference>
<keyword evidence="8" id="KW-0677">Repeat</keyword>
<dbReference type="RefSeq" id="XP_031852004.1">
    <property type="nucleotide sequence ID" value="XM_031996113.1"/>
</dbReference>
<dbReference type="Gene3D" id="2.130.10.10">
    <property type="entry name" value="YVTN repeat-like/Quinoprotein amine dehydrogenase"/>
    <property type="match status" value="1"/>
</dbReference>
<evidence type="ECO:0000259" key="17">
    <source>
        <dbReference type="PROSITE" id="PS51698"/>
    </source>
</evidence>
<dbReference type="GO" id="GO:0006281">
    <property type="term" value="P:DNA repair"/>
    <property type="evidence" value="ECO:0007669"/>
    <property type="project" value="UniProtKB-KW"/>
</dbReference>
<dbReference type="Gene3D" id="3.30.40.10">
    <property type="entry name" value="Zinc/RING finger domain, C3HC4 (zinc finger)"/>
    <property type="match status" value="1"/>
</dbReference>
<evidence type="ECO:0000256" key="8">
    <source>
        <dbReference type="ARBA" id="ARBA00022737"/>
    </source>
</evidence>
<dbReference type="PROSITE" id="PS51698">
    <property type="entry name" value="U_BOX"/>
    <property type="match status" value="1"/>
</dbReference>
<dbReference type="InterPro" id="IPR055340">
    <property type="entry name" value="RING-Ubox_PRP19"/>
</dbReference>
<comment type="function">
    <text evidence="15">Ubiquitin-protein ligase which is mainly involved pre-mRNA splicing and DNA repair. Required for pre-mRNA splicing as component of the spliceosome.</text>
</comment>
<evidence type="ECO:0000256" key="2">
    <source>
        <dbReference type="ARBA" id="ARBA00004906"/>
    </source>
</evidence>
<evidence type="ECO:0000256" key="13">
    <source>
        <dbReference type="ARBA" id="ARBA00023242"/>
    </source>
</evidence>
<dbReference type="FunFam" id="3.30.40.10:FF:000027">
    <property type="entry name" value="Pre-mRNA-processing factor 19, putative"/>
    <property type="match status" value="1"/>
</dbReference>
<evidence type="ECO:0000313" key="18">
    <source>
        <dbReference type="EMBL" id="VVT46794.1"/>
    </source>
</evidence>
<feature type="compositionally biased region" description="Low complexity" evidence="16">
    <location>
        <begin position="146"/>
        <end position="165"/>
    </location>
</feature>
<evidence type="ECO:0000256" key="7">
    <source>
        <dbReference type="ARBA" id="ARBA00022728"/>
    </source>
</evidence>
<keyword evidence="10 15" id="KW-0833">Ubl conjugation pathway</keyword>
<dbReference type="InterPro" id="IPR003613">
    <property type="entry name" value="Ubox_domain"/>
</dbReference>
<evidence type="ECO:0000256" key="10">
    <source>
        <dbReference type="ARBA" id="ARBA00022786"/>
    </source>
</evidence>
<keyword evidence="19" id="KW-1185">Reference proteome</keyword>
<dbReference type="GO" id="GO:0071006">
    <property type="term" value="C:U2-type catalytic step 1 spliceosome"/>
    <property type="evidence" value="ECO:0007669"/>
    <property type="project" value="TreeGrafter"/>
</dbReference>
<dbReference type="OrthoDB" id="687049at2759"/>
<dbReference type="SUPFAM" id="SSF50978">
    <property type="entry name" value="WD40 repeat-like"/>
    <property type="match status" value="1"/>
</dbReference>
<dbReference type="InterPro" id="IPR024977">
    <property type="entry name" value="Apc4-like_WD40_dom"/>
</dbReference>
<evidence type="ECO:0000313" key="19">
    <source>
        <dbReference type="Proteomes" id="UP000398389"/>
    </source>
</evidence>
<dbReference type="GO" id="GO:0061630">
    <property type="term" value="F:ubiquitin protein ligase activity"/>
    <property type="evidence" value="ECO:0007669"/>
    <property type="project" value="UniProtKB-UniRule"/>
</dbReference>
<dbReference type="GO" id="GO:0000398">
    <property type="term" value="P:mRNA splicing, via spliceosome"/>
    <property type="evidence" value="ECO:0007669"/>
    <property type="project" value="InterPro"/>
</dbReference>
<evidence type="ECO:0000256" key="14">
    <source>
        <dbReference type="PROSITE-ProRule" id="PRU00221"/>
    </source>
</evidence>
<dbReference type="EC" id="2.3.2.27" evidence="15"/>
<dbReference type="InterPro" id="IPR001680">
    <property type="entry name" value="WD40_rpt"/>
</dbReference>
<keyword evidence="6 15" id="KW-0808">Transferase</keyword>
<feature type="repeat" description="WD" evidence="14">
    <location>
        <begin position="382"/>
        <end position="423"/>
    </location>
</feature>
<keyword evidence="13 15" id="KW-0539">Nucleus</keyword>
<protein>
    <recommendedName>
        <fullName evidence="15">Pre-mRNA-processing factor 19</fullName>
        <ecNumber evidence="15">2.3.2.27</ecNumber>
    </recommendedName>
</protein>
<gene>
    <name evidence="18" type="ORF">SAPINGB_P001390</name>
</gene>
<evidence type="ECO:0000256" key="1">
    <source>
        <dbReference type="ARBA" id="ARBA00004123"/>
    </source>
</evidence>
<evidence type="ECO:0000256" key="4">
    <source>
        <dbReference type="ARBA" id="ARBA00022574"/>
    </source>
</evidence>
<evidence type="ECO:0000256" key="5">
    <source>
        <dbReference type="ARBA" id="ARBA00022664"/>
    </source>
</evidence>
<dbReference type="GO" id="GO:0000974">
    <property type="term" value="C:Prp19 complex"/>
    <property type="evidence" value="ECO:0007669"/>
    <property type="project" value="UniProtKB-UniRule"/>
</dbReference>
<feature type="region of interest" description="Disordered" evidence="16">
    <location>
        <begin position="139"/>
        <end position="166"/>
    </location>
</feature>
<name>A0A5E8B5H6_9ASCO</name>
<comment type="pathway">
    <text evidence="2 15">Protein modification; protein ubiquitination.</text>
</comment>
<keyword evidence="4 14" id="KW-0853">WD repeat</keyword>
<accession>A0A5E8B5H6</accession>
<dbReference type="InterPro" id="IPR036322">
    <property type="entry name" value="WD40_repeat_dom_sf"/>
</dbReference>
<feature type="domain" description="U-box" evidence="17">
    <location>
        <begin position="1"/>
        <end position="72"/>
    </location>
</feature>
<evidence type="ECO:0000256" key="9">
    <source>
        <dbReference type="ARBA" id="ARBA00022763"/>
    </source>
</evidence>
<reference evidence="18 19" key="1">
    <citation type="submission" date="2019-09" db="EMBL/GenBank/DDBJ databases">
        <authorList>
            <person name="Brejova B."/>
        </authorList>
    </citation>
    <scope>NUCLEOTIDE SEQUENCE [LARGE SCALE GENOMIC DNA]</scope>
</reference>
<keyword evidence="11 15" id="KW-0508">mRNA splicing</keyword>
<dbReference type="CDD" id="cd16656">
    <property type="entry name" value="RING-Ubox_PRP19"/>
    <property type="match status" value="1"/>
</dbReference>
<comment type="catalytic activity">
    <reaction evidence="15">
        <text>S-ubiquitinyl-[E2 ubiquitin-conjugating enzyme]-L-cysteine + [acceptor protein]-L-lysine = [E2 ubiquitin-conjugating enzyme]-L-cysteine + N(6)-ubiquitinyl-[acceptor protein]-L-lysine.</text>
        <dbReference type="EC" id="2.3.2.27"/>
    </reaction>
</comment>
<evidence type="ECO:0000256" key="15">
    <source>
        <dbReference type="RuleBase" id="RU367101"/>
    </source>
</evidence>
<organism evidence="18 19">
    <name type="scientific">Magnusiomyces paraingens</name>
    <dbReference type="NCBI Taxonomy" id="2606893"/>
    <lineage>
        <taxon>Eukaryota</taxon>
        <taxon>Fungi</taxon>
        <taxon>Dikarya</taxon>
        <taxon>Ascomycota</taxon>
        <taxon>Saccharomycotina</taxon>
        <taxon>Dipodascomycetes</taxon>
        <taxon>Dipodascales</taxon>
        <taxon>Dipodascaceae</taxon>
        <taxon>Magnusiomyces</taxon>
    </lineage>
</organism>
<dbReference type="PROSITE" id="PS50082">
    <property type="entry name" value="WD_REPEATS_2"/>
    <property type="match status" value="1"/>
</dbReference>
<evidence type="ECO:0000256" key="12">
    <source>
        <dbReference type="ARBA" id="ARBA00023204"/>
    </source>
</evidence>
<evidence type="ECO:0000256" key="11">
    <source>
        <dbReference type="ARBA" id="ARBA00023187"/>
    </source>
</evidence>
<dbReference type="GO" id="GO:0070534">
    <property type="term" value="P:protein K63-linked ubiquitination"/>
    <property type="evidence" value="ECO:0007669"/>
    <property type="project" value="UniProtKB-UniRule"/>
</dbReference>
<dbReference type="SUPFAM" id="SSF57850">
    <property type="entry name" value="RING/U-box"/>
    <property type="match status" value="1"/>
</dbReference>
<dbReference type="GO" id="GO:0005737">
    <property type="term" value="C:cytoplasm"/>
    <property type="evidence" value="ECO:0007669"/>
    <property type="project" value="TreeGrafter"/>
</dbReference>
<keyword evidence="5 15" id="KW-0507">mRNA processing</keyword>
<dbReference type="Pfam" id="PF12894">
    <property type="entry name" value="ANAPC4_WD40"/>
    <property type="match status" value="1"/>
</dbReference>
<dbReference type="PANTHER" id="PTHR43995:SF1">
    <property type="entry name" value="PRE-MRNA-PROCESSING FACTOR 19"/>
    <property type="match status" value="1"/>
</dbReference>
<keyword evidence="9 15" id="KW-0227">DNA damage</keyword>